<feature type="transmembrane region" description="Helical" evidence="2">
    <location>
        <begin position="372"/>
        <end position="392"/>
    </location>
</feature>
<keyword evidence="2" id="KW-1133">Transmembrane helix</keyword>
<accession>A0ABV0P791</accession>
<protein>
    <recommendedName>
        <fullName evidence="5">Transmembrane protein 79</fullName>
    </recommendedName>
</protein>
<feature type="transmembrane region" description="Helical" evidence="2">
    <location>
        <begin position="344"/>
        <end position="365"/>
    </location>
</feature>
<reference evidence="3 4" key="1">
    <citation type="submission" date="2021-06" db="EMBL/GenBank/DDBJ databases">
        <authorList>
            <person name="Palmer J.M."/>
        </authorList>
    </citation>
    <scope>NUCLEOTIDE SEQUENCE [LARGE SCALE GENOMIC DNA]</scope>
    <source>
        <strain evidence="3 4">GA_2019</strain>
        <tissue evidence="3">Muscle</tissue>
    </source>
</reference>
<feature type="transmembrane region" description="Helical" evidence="2">
    <location>
        <begin position="265"/>
        <end position="289"/>
    </location>
</feature>
<proteinExistence type="predicted"/>
<evidence type="ECO:0000313" key="3">
    <source>
        <dbReference type="EMBL" id="MEQ2179307.1"/>
    </source>
</evidence>
<feature type="compositionally biased region" description="Acidic residues" evidence="1">
    <location>
        <begin position="48"/>
        <end position="57"/>
    </location>
</feature>
<feature type="region of interest" description="Disordered" evidence="1">
    <location>
        <begin position="1"/>
        <end position="159"/>
    </location>
</feature>
<feature type="transmembrane region" description="Helical" evidence="2">
    <location>
        <begin position="229"/>
        <end position="253"/>
    </location>
</feature>
<keyword evidence="2" id="KW-0472">Membrane</keyword>
<dbReference type="SUPFAM" id="SSF161084">
    <property type="entry name" value="MAPEG domain-like"/>
    <property type="match status" value="1"/>
</dbReference>
<dbReference type="PANTHER" id="PTHR31004:SF2">
    <property type="entry name" value="TRANSMEMBRANE PROTEIN 79A"/>
    <property type="match status" value="1"/>
</dbReference>
<organism evidence="3 4">
    <name type="scientific">Goodea atripinnis</name>
    <dbReference type="NCBI Taxonomy" id="208336"/>
    <lineage>
        <taxon>Eukaryota</taxon>
        <taxon>Metazoa</taxon>
        <taxon>Chordata</taxon>
        <taxon>Craniata</taxon>
        <taxon>Vertebrata</taxon>
        <taxon>Euteleostomi</taxon>
        <taxon>Actinopterygii</taxon>
        <taxon>Neopterygii</taxon>
        <taxon>Teleostei</taxon>
        <taxon>Neoteleostei</taxon>
        <taxon>Acanthomorphata</taxon>
        <taxon>Ovalentaria</taxon>
        <taxon>Atherinomorphae</taxon>
        <taxon>Cyprinodontiformes</taxon>
        <taxon>Goodeidae</taxon>
        <taxon>Goodea</taxon>
    </lineage>
</organism>
<evidence type="ECO:0000256" key="2">
    <source>
        <dbReference type="SAM" id="Phobius"/>
    </source>
</evidence>
<dbReference type="InterPro" id="IPR023352">
    <property type="entry name" value="MAPEG-like_dom_sf"/>
</dbReference>
<dbReference type="EMBL" id="JAHRIO010062477">
    <property type="protein sequence ID" value="MEQ2179307.1"/>
    <property type="molecule type" value="Genomic_DNA"/>
</dbReference>
<evidence type="ECO:0000256" key="1">
    <source>
        <dbReference type="SAM" id="MobiDB-lite"/>
    </source>
</evidence>
<feature type="transmembrane region" description="Helical" evidence="2">
    <location>
        <begin position="320"/>
        <end position="338"/>
    </location>
</feature>
<gene>
    <name evidence="3" type="ORF">GOODEAATRI_023400</name>
</gene>
<evidence type="ECO:0000313" key="4">
    <source>
        <dbReference type="Proteomes" id="UP001476798"/>
    </source>
</evidence>
<feature type="compositionally biased region" description="Basic and acidic residues" evidence="1">
    <location>
        <begin position="111"/>
        <end position="141"/>
    </location>
</feature>
<name>A0ABV0P791_9TELE</name>
<sequence length="419" mass="47384">MAGQGGLAVDLSDMVAFSPDDSNAKPKVAEGKKPQDSDTSAEERRESTDEDDEEEDMISSALLEAAALPWPGGKDKKALLDQEDDGLEEKDAMISQGGSQDLSEEGSQPEGDVRSKAKWRESMPEGDRWRDDEIELQKDDNGDGSLADDKDEKEEEDKKWIHSLDFTPRVTIVCPTTKELPEENQYREKEVERELQREHDTDPQLYPGWKDLDDKYYTYEHICSEKLRLVLATAAAALVFPLLVWGGYALLPFDSPQLESSPLRVLYTLRCACFAIIPIMLGVVVQGIARLRFSANKPLFQSYLVNKEVLVHWHYVNESLSLFLFYFLQLAVMATYISQDLVKLVPLLTIIFVFGRLIYWLCLALDSCIRGFGFGFSFFPMLVMLGANLYYMCSSVGQGSIFDVAPPATDPPPRLRWWF</sequence>
<comment type="caution">
    <text evidence="3">The sequence shown here is derived from an EMBL/GenBank/DDBJ whole genome shotgun (WGS) entry which is preliminary data.</text>
</comment>
<keyword evidence="2" id="KW-0812">Transmembrane</keyword>
<feature type="compositionally biased region" description="Basic and acidic residues" evidence="1">
    <location>
        <begin position="22"/>
        <end position="47"/>
    </location>
</feature>
<evidence type="ECO:0008006" key="5">
    <source>
        <dbReference type="Google" id="ProtNLM"/>
    </source>
</evidence>
<dbReference type="PANTHER" id="PTHR31004">
    <property type="entry name" value="TRANSMEMBRANE PROTEIN 79"/>
    <property type="match status" value="1"/>
</dbReference>
<keyword evidence="4" id="KW-1185">Reference proteome</keyword>
<dbReference type="Proteomes" id="UP001476798">
    <property type="component" value="Unassembled WGS sequence"/>
</dbReference>